<evidence type="ECO:0000259" key="1">
    <source>
        <dbReference type="Pfam" id="PF00561"/>
    </source>
</evidence>
<evidence type="ECO:0000313" key="3">
    <source>
        <dbReference type="Proteomes" id="UP000253508"/>
    </source>
</evidence>
<dbReference type="Gene3D" id="3.40.50.1820">
    <property type="entry name" value="alpha/beta hydrolase"/>
    <property type="match status" value="1"/>
</dbReference>
<dbReference type="AlphaFoldDB" id="A0A367Y529"/>
<protein>
    <submittedName>
        <fullName evidence="2">Alpha/beta hydrolase</fullName>
    </submittedName>
</protein>
<name>A0A367Y529_9MICO</name>
<sequence>MQTPLIPEMPKPQYVMSQEGFRLATYTWGDEDAPVVLAVHGFASSAQDNWVNTGWVSRLVNAGFRVLAVDQRGHGQSEKPHDAEDYTMPSLVADVEAILDVYMVDPVLYLGYSLGARVGWHVAAELSNRVERAVLGGIPDGRPLGRLDLDQARAYIADGTPVTDPATQNYVRLAERVEGNDLRALVALAQGMRFGDENPDMGDAPQQPTLVAAGTDDSIFEDARYLASLLTDGSFVEIPKRHHFNAPGARQFKDAGLDFLRRAIDD</sequence>
<proteinExistence type="predicted"/>
<dbReference type="OrthoDB" id="9804723at2"/>
<organism evidence="2 3">
    <name type="scientific">Microbacterium sorbitolivorans</name>
    <dbReference type="NCBI Taxonomy" id="1867410"/>
    <lineage>
        <taxon>Bacteria</taxon>
        <taxon>Bacillati</taxon>
        <taxon>Actinomycetota</taxon>
        <taxon>Actinomycetes</taxon>
        <taxon>Micrococcales</taxon>
        <taxon>Microbacteriaceae</taxon>
        <taxon>Microbacterium</taxon>
    </lineage>
</organism>
<keyword evidence="3" id="KW-1185">Reference proteome</keyword>
<dbReference type="Proteomes" id="UP000253508">
    <property type="component" value="Unassembled WGS sequence"/>
</dbReference>
<dbReference type="Pfam" id="PF00561">
    <property type="entry name" value="Abhydrolase_1"/>
    <property type="match status" value="1"/>
</dbReference>
<dbReference type="PANTHER" id="PTHR43798">
    <property type="entry name" value="MONOACYLGLYCEROL LIPASE"/>
    <property type="match status" value="1"/>
</dbReference>
<dbReference type="EMBL" id="QORO01000002">
    <property type="protein sequence ID" value="RCK60162.1"/>
    <property type="molecule type" value="Genomic_DNA"/>
</dbReference>
<keyword evidence="2" id="KW-0378">Hydrolase</keyword>
<dbReference type="InterPro" id="IPR029058">
    <property type="entry name" value="AB_hydrolase_fold"/>
</dbReference>
<dbReference type="SUPFAM" id="SSF53474">
    <property type="entry name" value="alpha/beta-Hydrolases"/>
    <property type="match status" value="1"/>
</dbReference>
<dbReference type="RefSeq" id="WP_114117774.1">
    <property type="nucleotide sequence ID" value="NZ_BMHU01000006.1"/>
</dbReference>
<evidence type="ECO:0000313" key="2">
    <source>
        <dbReference type="EMBL" id="RCK60162.1"/>
    </source>
</evidence>
<dbReference type="InterPro" id="IPR000073">
    <property type="entry name" value="AB_hydrolase_1"/>
</dbReference>
<dbReference type="PANTHER" id="PTHR43798:SF33">
    <property type="entry name" value="HYDROLASE, PUTATIVE (AFU_ORTHOLOGUE AFUA_2G14860)-RELATED"/>
    <property type="match status" value="1"/>
</dbReference>
<dbReference type="GO" id="GO:0016020">
    <property type="term" value="C:membrane"/>
    <property type="evidence" value="ECO:0007669"/>
    <property type="project" value="TreeGrafter"/>
</dbReference>
<dbReference type="InterPro" id="IPR050266">
    <property type="entry name" value="AB_hydrolase_sf"/>
</dbReference>
<comment type="caution">
    <text evidence="2">The sequence shown here is derived from an EMBL/GenBank/DDBJ whole genome shotgun (WGS) entry which is preliminary data.</text>
</comment>
<gene>
    <name evidence="2" type="ORF">DTO57_08545</name>
</gene>
<accession>A0A367Y529</accession>
<dbReference type="GO" id="GO:0016787">
    <property type="term" value="F:hydrolase activity"/>
    <property type="evidence" value="ECO:0007669"/>
    <property type="project" value="UniProtKB-KW"/>
</dbReference>
<feature type="domain" description="AB hydrolase-1" evidence="1">
    <location>
        <begin position="34"/>
        <end position="138"/>
    </location>
</feature>
<reference evidence="2 3" key="1">
    <citation type="submission" date="2018-07" db="EMBL/GenBank/DDBJ databases">
        <title>Microbacterium endoborsara sp. nov., a novel actinobacterium isolated from Borszczowia aralocaspica.</title>
        <authorList>
            <person name="An D."/>
        </authorList>
    </citation>
    <scope>NUCLEOTIDE SEQUENCE [LARGE SCALE GENOMIC DNA]</scope>
    <source>
        <strain evidence="2 3">C1.15228</strain>
    </source>
</reference>